<proteinExistence type="predicted"/>
<organism evidence="1">
    <name type="scientific">Arion vulgaris</name>
    <dbReference type="NCBI Taxonomy" id="1028688"/>
    <lineage>
        <taxon>Eukaryota</taxon>
        <taxon>Metazoa</taxon>
        <taxon>Spiralia</taxon>
        <taxon>Lophotrochozoa</taxon>
        <taxon>Mollusca</taxon>
        <taxon>Gastropoda</taxon>
        <taxon>Heterobranchia</taxon>
        <taxon>Euthyneura</taxon>
        <taxon>Panpulmonata</taxon>
        <taxon>Eupulmonata</taxon>
        <taxon>Stylommatophora</taxon>
        <taxon>Helicina</taxon>
        <taxon>Arionoidea</taxon>
        <taxon>Arionidae</taxon>
        <taxon>Arion</taxon>
    </lineage>
</organism>
<reference evidence="1" key="1">
    <citation type="submission" date="2014-12" db="EMBL/GenBank/DDBJ databases">
        <title>Insight into the proteome of Arion vulgaris.</title>
        <authorList>
            <person name="Aradska J."/>
            <person name="Bulat T."/>
            <person name="Smidak R."/>
            <person name="Sarate P."/>
            <person name="Gangsoo J."/>
            <person name="Sialana F."/>
            <person name="Bilban M."/>
            <person name="Lubec G."/>
        </authorList>
    </citation>
    <scope>NUCLEOTIDE SEQUENCE</scope>
    <source>
        <tissue evidence="1">Skin</tissue>
    </source>
</reference>
<dbReference type="EMBL" id="HACG01039325">
    <property type="protein sequence ID" value="CEK86190.1"/>
    <property type="molecule type" value="Transcribed_RNA"/>
</dbReference>
<feature type="non-terminal residue" evidence="1">
    <location>
        <position position="1"/>
    </location>
</feature>
<protein>
    <submittedName>
        <fullName evidence="1">Uncharacterized protein</fullName>
    </submittedName>
</protein>
<accession>A0A0B7B245</accession>
<sequence length="116" mass="13374">PMLSLLSVPPAIQNQVITQACITHFLFCQHRRLWVRNPTKSHVHFSSRISAGATFSWSSCFVQHSQQMVCHSAVRDDTIWENPVQLSQSFTFVAGATEFMLWQKWHDTCREGQSHM</sequence>
<evidence type="ECO:0000313" key="1">
    <source>
        <dbReference type="EMBL" id="CEK86190.1"/>
    </source>
</evidence>
<gene>
    <name evidence="1" type="primary">ORF152470</name>
</gene>
<name>A0A0B7B245_9EUPU</name>
<dbReference type="AlphaFoldDB" id="A0A0B7B245"/>
<feature type="non-terminal residue" evidence="1">
    <location>
        <position position="116"/>
    </location>
</feature>